<dbReference type="RefSeq" id="WP_310575302.1">
    <property type="nucleotide sequence ID" value="NZ_JAVKPK010000017.1"/>
</dbReference>
<dbReference type="GO" id="GO:0008168">
    <property type="term" value="F:methyltransferase activity"/>
    <property type="evidence" value="ECO:0007669"/>
    <property type="project" value="UniProtKB-KW"/>
</dbReference>
<dbReference type="SUPFAM" id="SSF53335">
    <property type="entry name" value="S-adenosyl-L-methionine-dependent methyltransferases"/>
    <property type="match status" value="1"/>
</dbReference>
<proteinExistence type="predicted"/>
<dbReference type="Pfam" id="PF13649">
    <property type="entry name" value="Methyltransf_25"/>
    <property type="match status" value="1"/>
</dbReference>
<dbReference type="InterPro" id="IPR041698">
    <property type="entry name" value="Methyltransf_25"/>
</dbReference>
<organism evidence="3 4">
    <name type="scientific">Methanosarcina baikalica</name>
    <dbReference type="NCBI Taxonomy" id="3073890"/>
    <lineage>
        <taxon>Archaea</taxon>
        <taxon>Methanobacteriati</taxon>
        <taxon>Methanobacteriota</taxon>
        <taxon>Stenosarchaea group</taxon>
        <taxon>Methanomicrobia</taxon>
        <taxon>Methanosarcinales</taxon>
        <taxon>Methanosarcinaceae</taxon>
        <taxon>Methanosarcina</taxon>
    </lineage>
</organism>
<sequence>METALNRSKFSWAEYFSDKKTGGHRYSTEEFLFKEAKEKLFHLNGGKSLLDFGCGAGELLIYYVPNYERVVGADFSNSMLFEAEKKMWQQNYKNVDLILADDETIWDKLNLSFDRITATEVIQYMTPEQIDAFIQHASNYLNEEGKIVLFDIIDPKLYSLWKFGWFSQNFRFWKTLPRVGMGCFKQISAILKNRPRDIIGDSHSPYLIEKIANKHGFKTEYVKSMYYEYRYHTILSKDIMRPLRICEALAEGSRPSYFTT</sequence>
<dbReference type="PANTHER" id="PTHR43861">
    <property type="entry name" value="TRANS-ACONITATE 2-METHYLTRANSFERASE-RELATED"/>
    <property type="match status" value="1"/>
</dbReference>
<protein>
    <submittedName>
        <fullName evidence="3">Methyltransferase domain-containing protein</fullName>
    </submittedName>
</protein>
<name>A0ABU2CZW1_9EURY</name>
<dbReference type="Proteomes" id="UP001246244">
    <property type="component" value="Unassembled WGS sequence"/>
</dbReference>
<feature type="domain" description="Methyltransferase" evidence="2">
    <location>
        <begin position="50"/>
        <end position="145"/>
    </location>
</feature>
<accession>A0ABU2CZW1</accession>
<gene>
    <name evidence="3" type="ORF">RG963_05650</name>
</gene>
<evidence type="ECO:0000313" key="4">
    <source>
        <dbReference type="Proteomes" id="UP001246244"/>
    </source>
</evidence>
<keyword evidence="4" id="KW-1185">Reference proteome</keyword>
<dbReference type="InterPro" id="IPR029063">
    <property type="entry name" value="SAM-dependent_MTases_sf"/>
</dbReference>
<dbReference type="CDD" id="cd02440">
    <property type="entry name" value="AdoMet_MTases"/>
    <property type="match status" value="1"/>
</dbReference>
<comment type="caution">
    <text evidence="3">The sequence shown here is derived from an EMBL/GenBank/DDBJ whole genome shotgun (WGS) entry which is preliminary data.</text>
</comment>
<keyword evidence="3" id="KW-0489">Methyltransferase</keyword>
<dbReference type="Gene3D" id="3.40.50.150">
    <property type="entry name" value="Vaccinia Virus protein VP39"/>
    <property type="match status" value="1"/>
</dbReference>
<evidence type="ECO:0000259" key="2">
    <source>
        <dbReference type="Pfam" id="PF13649"/>
    </source>
</evidence>
<evidence type="ECO:0000313" key="3">
    <source>
        <dbReference type="EMBL" id="MDR7665275.1"/>
    </source>
</evidence>
<dbReference type="EMBL" id="JAVKPK010000017">
    <property type="protein sequence ID" value="MDR7665275.1"/>
    <property type="molecule type" value="Genomic_DNA"/>
</dbReference>
<reference evidence="4" key="1">
    <citation type="submission" date="2023-07" db="EMBL/GenBank/DDBJ databases">
        <title>Whole-genome sequencing of a new Methanosarcina sp. Z-7115.</title>
        <authorList>
            <person name="Zhilina T.N."/>
            <person name="Merkel A.Y."/>
        </authorList>
    </citation>
    <scope>NUCLEOTIDE SEQUENCE [LARGE SCALE GENOMIC DNA]</scope>
    <source>
        <strain evidence="4">Z-7115</strain>
    </source>
</reference>
<dbReference type="GO" id="GO:0032259">
    <property type="term" value="P:methylation"/>
    <property type="evidence" value="ECO:0007669"/>
    <property type="project" value="UniProtKB-KW"/>
</dbReference>
<evidence type="ECO:0000256" key="1">
    <source>
        <dbReference type="ARBA" id="ARBA00022679"/>
    </source>
</evidence>
<keyword evidence="1" id="KW-0808">Transferase</keyword>